<dbReference type="SUPFAM" id="SSF55856">
    <property type="entry name" value="Cytochrome b5-like heme/steroid binding domain"/>
    <property type="match status" value="1"/>
</dbReference>
<organism evidence="5 6">
    <name type="scientific">Scleroderma citrinum Foug A</name>
    <dbReference type="NCBI Taxonomy" id="1036808"/>
    <lineage>
        <taxon>Eukaryota</taxon>
        <taxon>Fungi</taxon>
        <taxon>Dikarya</taxon>
        <taxon>Basidiomycota</taxon>
        <taxon>Agaricomycotina</taxon>
        <taxon>Agaricomycetes</taxon>
        <taxon>Agaricomycetidae</taxon>
        <taxon>Boletales</taxon>
        <taxon>Sclerodermatineae</taxon>
        <taxon>Sclerodermataceae</taxon>
        <taxon>Scleroderma</taxon>
    </lineage>
</organism>
<keyword evidence="3" id="KW-0812">Transmembrane</keyword>
<evidence type="ECO:0000256" key="2">
    <source>
        <dbReference type="SAM" id="MobiDB-lite"/>
    </source>
</evidence>
<feature type="transmembrane region" description="Helical" evidence="3">
    <location>
        <begin position="96"/>
        <end position="117"/>
    </location>
</feature>
<dbReference type="GO" id="GO:0020037">
    <property type="term" value="F:heme binding"/>
    <property type="evidence" value="ECO:0007669"/>
    <property type="project" value="UniProtKB-ARBA"/>
</dbReference>
<keyword evidence="3" id="KW-1133">Transmembrane helix</keyword>
<dbReference type="FunFam" id="3.10.120.10:FF:000003">
    <property type="entry name" value="membrane-associated progesterone receptor component 1"/>
    <property type="match status" value="1"/>
</dbReference>
<keyword evidence="6" id="KW-1185">Reference proteome</keyword>
<feature type="region of interest" description="Disordered" evidence="2">
    <location>
        <begin position="1"/>
        <end position="35"/>
    </location>
</feature>
<dbReference type="AlphaFoldDB" id="A0A0C3EIJ5"/>
<keyword evidence="3" id="KW-0472">Membrane</keyword>
<sequence>MSWLLNPSGDGPRAPDPTEELVEDPSDPSRKVRRKAANQPFLAYKEYKVKQEKEHQAWLQRKHEREEKLSRGEPVGPEERDPTAEEEIGLLGLLKFVVYVLLIVVLAGKFFTGSFLWEYDGKWVRLKTYLPESKGRLFSESYLAMFDGKDETRPVYLAVDGDVFDVTSNRRTYGPGGPYHHMAGVDAARSFATGCFATHRTHDLRGLSEAELKSVRHWKAFFAEHKKYFKVGRVLHPPIDPESPIPEPCDPANARAQPSEKDMKKKGAKLPYKDSAQSSGLAHGEL</sequence>
<proteinExistence type="inferred from homology"/>
<evidence type="ECO:0000313" key="6">
    <source>
        <dbReference type="Proteomes" id="UP000053989"/>
    </source>
</evidence>
<name>A0A0C3EIJ5_9AGAM</name>
<dbReference type="OrthoDB" id="10257697at2759"/>
<dbReference type="InterPro" id="IPR001199">
    <property type="entry name" value="Cyt_B5-like_heme/steroid-bd"/>
</dbReference>
<dbReference type="EMBL" id="KN822011">
    <property type="protein sequence ID" value="KIM67731.1"/>
    <property type="molecule type" value="Genomic_DNA"/>
</dbReference>
<dbReference type="InParanoid" id="A0A0C3EIJ5"/>
<feature type="compositionally biased region" description="Pro residues" evidence="2">
    <location>
        <begin position="240"/>
        <end position="249"/>
    </location>
</feature>
<reference evidence="5 6" key="1">
    <citation type="submission" date="2014-04" db="EMBL/GenBank/DDBJ databases">
        <authorList>
            <consortium name="DOE Joint Genome Institute"/>
            <person name="Kuo A."/>
            <person name="Kohler A."/>
            <person name="Nagy L.G."/>
            <person name="Floudas D."/>
            <person name="Copeland A."/>
            <person name="Barry K.W."/>
            <person name="Cichocki N."/>
            <person name="Veneault-Fourrey C."/>
            <person name="LaButti K."/>
            <person name="Lindquist E.A."/>
            <person name="Lipzen A."/>
            <person name="Lundell T."/>
            <person name="Morin E."/>
            <person name="Murat C."/>
            <person name="Sun H."/>
            <person name="Tunlid A."/>
            <person name="Henrissat B."/>
            <person name="Grigoriev I.V."/>
            <person name="Hibbett D.S."/>
            <person name="Martin F."/>
            <person name="Nordberg H.P."/>
            <person name="Cantor M.N."/>
            <person name="Hua S.X."/>
        </authorList>
    </citation>
    <scope>NUCLEOTIDE SEQUENCE [LARGE SCALE GENOMIC DNA]</scope>
    <source>
        <strain evidence="5 6">Foug A</strain>
    </source>
</reference>
<dbReference type="SMART" id="SM01117">
    <property type="entry name" value="Cyt-b5"/>
    <property type="match status" value="1"/>
</dbReference>
<feature type="domain" description="Cytochrome b5 heme-binding" evidence="4">
    <location>
        <begin position="138"/>
        <end position="235"/>
    </location>
</feature>
<dbReference type="HOGENOM" id="CLU_070889_1_0_1"/>
<evidence type="ECO:0000259" key="4">
    <source>
        <dbReference type="SMART" id="SM01117"/>
    </source>
</evidence>
<dbReference type="Proteomes" id="UP000053989">
    <property type="component" value="Unassembled WGS sequence"/>
</dbReference>
<dbReference type="GO" id="GO:0016020">
    <property type="term" value="C:membrane"/>
    <property type="evidence" value="ECO:0007669"/>
    <property type="project" value="TreeGrafter"/>
</dbReference>
<evidence type="ECO:0000313" key="5">
    <source>
        <dbReference type="EMBL" id="KIM67731.1"/>
    </source>
</evidence>
<evidence type="ECO:0000256" key="3">
    <source>
        <dbReference type="SAM" id="Phobius"/>
    </source>
</evidence>
<dbReference type="Pfam" id="PF00173">
    <property type="entry name" value="Cyt-b5"/>
    <property type="match status" value="1"/>
</dbReference>
<comment type="similarity">
    <text evidence="1">Belongs to the cytochrome b5 family. MAPR subfamily.</text>
</comment>
<dbReference type="InterPro" id="IPR036400">
    <property type="entry name" value="Cyt_B5-like_heme/steroid_sf"/>
</dbReference>
<dbReference type="InterPro" id="IPR050577">
    <property type="entry name" value="MAPR/NEUFC/NENF-like"/>
</dbReference>
<gene>
    <name evidence="5" type="ORF">SCLCIDRAFT_13874</name>
</gene>
<dbReference type="GO" id="GO:0012505">
    <property type="term" value="C:endomembrane system"/>
    <property type="evidence" value="ECO:0007669"/>
    <property type="project" value="TreeGrafter"/>
</dbReference>
<evidence type="ECO:0000256" key="1">
    <source>
        <dbReference type="ARBA" id="ARBA00038357"/>
    </source>
</evidence>
<protein>
    <recommendedName>
        <fullName evidence="4">Cytochrome b5 heme-binding domain-containing protein</fullName>
    </recommendedName>
</protein>
<reference evidence="6" key="2">
    <citation type="submission" date="2015-01" db="EMBL/GenBank/DDBJ databases">
        <title>Evolutionary Origins and Diversification of the Mycorrhizal Mutualists.</title>
        <authorList>
            <consortium name="DOE Joint Genome Institute"/>
            <consortium name="Mycorrhizal Genomics Consortium"/>
            <person name="Kohler A."/>
            <person name="Kuo A."/>
            <person name="Nagy L.G."/>
            <person name="Floudas D."/>
            <person name="Copeland A."/>
            <person name="Barry K.W."/>
            <person name="Cichocki N."/>
            <person name="Veneault-Fourrey C."/>
            <person name="LaButti K."/>
            <person name="Lindquist E.A."/>
            <person name="Lipzen A."/>
            <person name="Lundell T."/>
            <person name="Morin E."/>
            <person name="Murat C."/>
            <person name="Riley R."/>
            <person name="Ohm R."/>
            <person name="Sun H."/>
            <person name="Tunlid A."/>
            <person name="Henrissat B."/>
            <person name="Grigoriev I.V."/>
            <person name="Hibbett D.S."/>
            <person name="Martin F."/>
        </authorList>
    </citation>
    <scope>NUCLEOTIDE SEQUENCE [LARGE SCALE GENOMIC DNA]</scope>
    <source>
        <strain evidence="6">Foug A</strain>
    </source>
</reference>
<dbReference type="PANTHER" id="PTHR10281:SF76">
    <property type="entry name" value="CALCUTTA CUP-RELATED"/>
    <property type="match status" value="1"/>
</dbReference>
<feature type="compositionally biased region" description="Acidic residues" evidence="2">
    <location>
        <begin position="17"/>
        <end position="26"/>
    </location>
</feature>
<feature type="region of interest" description="Disordered" evidence="2">
    <location>
        <begin position="55"/>
        <end position="82"/>
    </location>
</feature>
<accession>A0A0C3EIJ5</accession>
<feature type="region of interest" description="Disordered" evidence="2">
    <location>
        <begin position="240"/>
        <end position="286"/>
    </location>
</feature>
<dbReference type="Gene3D" id="3.10.120.10">
    <property type="entry name" value="Cytochrome b5-like heme/steroid binding domain"/>
    <property type="match status" value="1"/>
</dbReference>
<dbReference type="PANTHER" id="PTHR10281">
    <property type="entry name" value="MEMBRANE-ASSOCIATED PROGESTERONE RECEPTOR COMPONENT-RELATED"/>
    <property type="match status" value="1"/>
</dbReference>